<organism evidence="2 3">
    <name type="scientific">Portunus trituberculatus</name>
    <name type="common">Swimming crab</name>
    <name type="synonym">Neptunus trituberculatus</name>
    <dbReference type="NCBI Taxonomy" id="210409"/>
    <lineage>
        <taxon>Eukaryota</taxon>
        <taxon>Metazoa</taxon>
        <taxon>Ecdysozoa</taxon>
        <taxon>Arthropoda</taxon>
        <taxon>Crustacea</taxon>
        <taxon>Multicrustacea</taxon>
        <taxon>Malacostraca</taxon>
        <taxon>Eumalacostraca</taxon>
        <taxon>Eucarida</taxon>
        <taxon>Decapoda</taxon>
        <taxon>Pleocyemata</taxon>
        <taxon>Brachyura</taxon>
        <taxon>Eubrachyura</taxon>
        <taxon>Portunoidea</taxon>
        <taxon>Portunidae</taxon>
        <taxon>Portuninae</taxon>
        <taxon>Portunus</taxon>
    </lineage>
</organism>
<dbReference type="EMBL" id="VSRR010006231">
    <property type="protein sequence ID" value="MPC44329.1"/>
    <property type="molecule type" value="Genomic_DNA"/>
</dbReference>
<evidence type="ECO:0000256" key="1">
    <source>
        <dbReference type="SAM" id="MobiDB-lite"/>
    </source>
</evidence>
<comment type="caution">
    <text evidence="2">The sequence shown here is derived from an EMBL/GenBank/DDBJ whole genome shotgun (WGS) entry which is preliminary data.</text>
</comment>
<proteinExistence type="predicted"/>
<accession>A0A5B7FGF7</accession>
<name>A0A5B7FGF7_PORTR</name>
<evidence type="ECO:0000313" key="3">
    <source>
        <dbReference type="Proteomes" id="UP000324222"/>
    </source>
</evidence>
<reference evidence="2 3" key="1">
    <citation type="submission" date="2019-05" db="EMBL/GenBank/DDBJ databases">
        <title>Another draft genome of Portunus trituberculatus and its Hox gene families provides insights of decapod evolution.</title>
        <authorList>
            <person name="Jeong J.-H."/>
            <person name="Song I."/>
            <person name="Kim S."/>
            <person name="Choi T."/>
            <person name="Kim D."/>
            <person name="Ryu S."/>
            <person name="Kim W."/>
        </authorList>
    </citation>
    <scope>NUCLEOTIDE SEQUENCE [LARGE SCALE GENOMIC DNA]</scope>
    <source>
        <tissue evidence="2">Muscle</tissue>
    </source>
</reference>
<protein>
    <submittedName>
        <fullName evidence="2">Uncharacterized protein</fullName>
    </submittedName>
</protein>
<dbReference type="Proteomes" id="UP000324222">
    <property type="component" value="Unassembled WGS sequence"/>
</dbReference>
<keyword evidence="3" id="KW-1185">Reference proteome</keyword>
<sequence>MWFTAAPLSALLPRSTIPLPALHGPLPPLLPLSRTAAPLAALPTHRRALHRTGHTSRLGSSPSSRRANIRPSATERHIERLKSCFPAPMTLLAAAVAGREGSKDTCLSNACDC</sequence>
<evidence type="ECO:0000313" key="2">
    <source>
        <dbReference type="EMBL" id="MPC44329.1"/>
    </source>
</evidence>
<dbReference type="AlphaFoldDB" id="A0A5B7FGF7"/>
<gene>
    <name evidence="2" type="ORF">E2C01_038002</name>
</gene>
<feature type="compositionally biased region" description="Polar residues" evidence="1">
    <location>
        <begin position="55"/>
        <end position="66"/>
    </location>
</feature>
<feature type="region of interest" description="Disordered" evidence="1">
    <location>
        <begin position="46"/>
        <end position="73"/>
    </location>
</feature>